<keyword evidence="7" id="KW-0051">Antiviral defense</keyword>
<dbReference type="PANTHER" id="PTHR34047:SF7">
    <property type="entry name" value="RNA-DIRECTED DNA POLYMERASE"/>
    <property type="match status" value="1"/>
</dbReference>
<keyword evidence="12" id="KW-1185">Reference proteome</keyword>
<evidence type="ECO:0000256" key="6">
    <source>
        <dbReference type="ARBA" id="ARBA00022918"/>
    </source>
</evidence>
<dbReference type="SUPFAM" id="SSF56672">
    <property type="entry name" value="DNA/RNA polymerases"/>
    <property type="match status" value="1"/>
</dbReference>
<protein>
    <recommendedName>
        <fullName evidence="1">RNA-directed DNA polymerase</fullName>
        <ecNumber evidence="1">2.7.7.49</ecNumber>
    </recommendedName>
</protein>
<dbReference type="InterPro" id="IPR000477">
    <property type="entry name" value="RT_dom"/>
</dbReference>
<dbReference type="InterPro" id="IPR000123">
    <property type="entry name" value="Reverse_transcriptase_msDNA"/>
</dbReference>
<evidence type="ECO:0000256" key="8">
    <source>
        <dbReference type="ARBA" id="ARBA00034120"/>
    </source>
</evidence>
<dbReference type="RefSeq" id="WP_106984479.1">
    <property type="nucleotide sequence ID" value="NZ_CP035934.2"/>
</dbReference>
<comment type="similarity">
    <text evidence="8">Belongs to the bacterial reverse transcriptase family.</text>
</comment>
<organism evidence="11 12">
    <name type="scientific">Acinetobacter cumulans</name>
    <dbReference type="NCBI Taxonomy" id="2136182"/>
    <lineage>
        <taxon>Bacteria</taxon>
        <taxon>Pseudomonadati</taxon>
        <taxon>Pseudomonadota</taxon>
        <taxon>Gammaproteobacteria</taxon>
        <taxon>Moraxellales</taxon>
        <taxon>Moraxellaceae</taxon>
        <taxon>Acinetobacter</taxon>
    </lineage>
</organism>
<keyword evidence="4" id="KW-0479">Metal-binding</keyword>
<evidence type="ECO:0000256" key="4">
    <source>
        <dbReference type="ARBA" id="ARBA00022723"/>
    </source>
</evidence>
<feature type="domain" description="Reverse transcriptase" evidence="10">
    <location>
        <begin position="54"/>
        <end position="264"/>
    </location>
</feature>
<reference evidence="11 12" key="1">
    <citation type="submission" date="2018-09" db="EMBL/GenBank/DDBJ databases">
        <title>The draft genome of Acinetobacter sp. strains.</title>
        <authorList>
            <person name="Qin J."/>
            <person name="Feng Y."/>
            <person name="Zong Z."/>
        </authorList>
    </citation>
    <scope>NUCLEOTIDE SEQUENCE [LARGE SCALE GENOMIC DNA]</scope>
    <source>
        <strain evidence="11 12">WCHAc060001</strain>
    </source>
</reference>
<dbReference type="GO" id="GO:0003964">
    <property type="term" value="F:RNA-directed DNA polymerase activity"/>
    <property type="evidence" value="ECO:0007669"/>
    <property type="project" value="UniProtKB-KW"/>
</dbReference>
<dbReference type="PANTHER" id="PTHR34047">
    <property type="entry name" value="NUCLEAR INTRON MATURASE 1, MITOCHONDRIAL-RELATED"/>
    <property type="match status" value="1"/>
</dbReference>
<dbReference type="EMBL" id="RCHE01000029">
    <property type="protein sequence ID" value="RLL42523.1"/>
    <property type="molecule type" value="Genomic_DNA"/>
</dbReference>
<dbReference type="InterPro" id="IPR051083">
    <property type="entry name" value="GrpII_Intron_Splice-Mob/Def"/>
</dbReference>
<evidence type="ECO:0000259" key="10">
    <source>
        <dbReference type="PROSITE" id="PS50878"/>
    </source>
</evidence>
<accession>A0ABX9U543</accession>
<evidence type="ECO:0000256" key="2">
    <source>
        <dbReference type="ARBA" id="ARBA00022679"/>
    </source>
</evidence>
<keyword evidence="3" id="KW-0548">Nucleotidyltransferase</keyword>
<name>A0ABX9U543_9GAMM</name>
<evidence type="ECO:0000313" key="11">
    <source>
        <dbReference type="EMBL" id="RLL42523.1"/>
    </source>
</evidence>
<evidence type="ECO:0000256" key="5">
    <source>
        <dbReference type="ARBA" id="ARBA00022842"/>
    </source>
</evidence>
<dbReference type="Pfam" id="PF00078">
    <property type="entry name" value="RVT_1"/>
    <property type="match status" value="1"/>
</dbReference>
<keyword evidence="2" id="KW-0808">Transferase</keyword>
<comment type="catalytic activity">
    <reaction evidence="9">
        <text>DNA(n) + a 2'-deoxyribonucleoside 5'-triphosphate = DNA(n+1) + diphosphate</text>
        <dbReference type="Rhea" id="RHEA:22508"/>
        <dbReference type="Rhea" id="RHEA-COMP:17339"/>
        <dbReference type="Rhea" id="RHEA-COMP:17340"/>
        <dbReference type="ChEBI" id="CHEBI:33019"/>
        <dbReference type="ChEBI" id="CHEBI:61560"/>
        <dbReference type="ChEBI" id="CHEBI:173112"/>
        <dbReference type="EC" id="2.7.7.49"/>
    </reaction>
</comment>
<gene>
    <name evidence="11" type="ORF">D9K79_12065</name>
</gene>
<evidence type="ECO:0000256" key="7">
    <source>
        <dbReference type="ARBA" id="ARBA00023118"/>
    </source>
</evidence>
<comment type="caution">
    <text evidence="11">The sequence shown here is derived from an EMBL/GenBank/DDBJ whole genome shotgun (WGS) entry which is preliminary data.</text>
</comment>
<keyword evidence="5" id="KW-0460">Magnesium</keyword>
<dbReference type="CDD" id="cd03487">
    <property type="entry name" value="RT_Bac_retron_II"/>
    <property type="match status" value="1"/>
</dbReference>
<proteinExistence type="inferred from homology"/>
<dbReference type="PROSITE" id="PS50878">
    <property type="entry name" value="RT_POL"/>
    <property type="match status" value="1"/>
</dbReference>
<sequence>MSNKAKEWVAYFNDVGLQEAYINEYGLVVEKLLKNKVPVIFEIEHLSKLVGINVKTLYSMIFSPEKFYREFEIPKKKGGTRKINAPFKSLKKVQQWIYINILKVKNKNAYAHGFLDGKSIITNAREHINSSVFLHLDIKDFFSSIPIGWIVNFFYSLGYSKKISFYLSRLCCFKDCLVQGSSCSPALSNILLVNLDRKLNKYALKNNLKYSRYADDLVFSGNYISLSFRNFCSFLIKNYGFKINTKKTRLKVNASQNIITGIQIKGNILSVPKQYKRKLKQEIYYIEKYGFISHVNKKKIKNPDYLASLIGRVNFVLNVEPNNLEFTEYKKILSNLIQ</sequence>
<evidence type="ECO:0000256" key="1">
    <source>
        <dbReference type="ARBA" id="ARBA00012493"/>
    </source>
</evidence>
<evidence type="ECO:0000256" key="9">
    <source>
        <dbReference type="ARBA" id="ARBA00048173"/>
    </source>
</evidence>
<evidence type="ECO:0000313" key="12">
    <source>
        <dbReference type="Proteomes" id="UP000273105"/>
    </source>
</evidence>
<evidence type="ECO:0000256" key="3">
    <source>
        <dbReference type="ARBA" id="ARBA00022695"/>
    </source>
</evidence>
<keyword evidence="6 11" id="KW-0695">RNA-directed DNA polymerase</keyword>
<dbReference type="InterPro" id="IPR043502">
    <property type="entry name" value="DNA/RNA_pol_sf"/>
</dbReference>
<dbReference type="EC" id="2.7.7.49" evidence="1"/>
<dbReference type="PRINTS" id="PR00866">
    <property type="entry name" value="RNADNAPOLMS"/>
</dbReference>
<dbReference type="Proteomes" id="UP000273105">
    <property type="component" value="Unassembled WGS sequence"/>
</dbReference>